<evidence type="ECO:0000313" key="3">
    <source>
        <dbReference type="Proteomes" id="UP001174932"/>
    </source>
</evidence>
<name>A0ABT8YS42_9HYPH</name>
<organism evidence="2 3">
    <name type="scientific">Rhizobium alvei</name>
    <dbReference type="NCBI Taxonomy" id="1132659"/>
    <lineage>
        <taxon>Bacteria</taxon>
        <taxon>Pseudomonadati</taxon>
        <taxon>Pseudomonadota</taxon>
        <taxon>Alphaproteobacteria</taxon>
        <taxon>Hyphomicrobiales</taxon>
        <taxon>Rhizobiaceae</taxon>
        <taxon>Rhizobium/Agrobacterium group</taxon>
        <taxon>Rhizobium</taxon>
    </lineage>
</organism>
<reference evidence="2" key="2">
    <citation type="submission" date="2023-07" db="EMBL/GenBank/DDBJ databases">
        <authorList>
            <person name="Shen H."/>
        </authorList>
    </citation>
    <scope>NUCLEOTIDE SEQUENCE</scope>
    <source>
        <strain evidence="2">TNR-22</strain>
    </source>
</reference>
<evidence type="ECO:0000259" key="1">
    <source>
        <dbReference type="Pfam" id="PF07201"/>
    </source>
</evidence>
<dbReference type="SUPFAM" id="SSF140591">
    <property type="entry name" value="Type III secretion system domain"/>
    <property type="match status" value="1"/>
</dbReference>
<dbReference type="InterPro" id="IPR010812">
    <property type="entry name" value="HrpJ-like"/>
</dbReference>
<dbReference type="Gene3D" id="1.10.150.630">
    <property type="match status" value="1"/>
</dbReference>
<comment type="caution">
    <text evidence="2">The sequence shown here is derived from an EMBL/GenBank/DDBJ whole genome shotgun (WGS) entry which is preliminary data.</text>
</comment>
<reference evidence="2" key="1">
    <citation type="journal article" date="2015" name="Int. J. Syst. Evol. Microbiol.">
        <title>Rhizobium alvei sp. nov., isolated from a freshwater river.</title>
        <authorList>
            <person name="Sheu S.Y."/>
            <person name="Huang H.W."/>
            <person name="Young C.C."/>
            <person name="Chen W.M."/>
        </authorList>
    </citation>
    <scope>NUCLEOTIDE SEQUENCE</scope>
    <source>
        <strain evidence="2">TNR-22</strain>
    </source>
</reference>
<protein>
    <submittedName>
        <fullName evidence="2">HrpJ domain-containing protein</fullName>
    </submittedName>
</protein>
<accession>A0ABT8YS42</accession>
<proteinExistence type="predicted"/>
<sequence length="408" mass="44913">MADITSTRAPLEMVRTQIATQNAESEVGVRMLGQSPVTKENVQMGGVDQSDIMDAMEELGAVVAERRKPRLEETKVRKGAGTNAEGMGRITDIEEKLPDQPVDQRLRDLREKLDEFRQSFERGGSGSSRPTKDDILEALRRYDSDPTHQFAALERFRQDVAALGAGDDFLAVIDEARASFREGPMRREVTAGFAAAEIANKMAGSLETDPTAIRNSYRDMVRENQNLGQIFDHLRTFNLASSFDQIIDSFTRIAGRDLDVLNADKDQVTIGETSQLIGNVLSELSKLKQIKTLHSESGLVLDTIKRVHPELKGSNTMPDQNDLTSRLLHFASNPSTSVGDAEKVISGISGNDPGISVTAVNMLRNIHGLMPDAVLPSSVSREQQSRSIMDLSTRLVAREEAYFESHSG</sequence>
<evidence type="ECO:0000313" key="2">
    <source>
        <dbReference type="EMBL" id="MDO6966449.1"/>
    </source>
</evidence>
<gene>
    <name evidence="2" type="ORF">Q4481_21050</name>
</gene>
<dbReference type="RefSeq" id="WP_304378377.1">
    <property type="nucleotide sequence ID" value="NZ_JAUOZU010000018.1"/>
</dbReference>
<dbReference type="Pfam" id="PF07201">
    <property type="entry name" value="HrpJ"/>
    <property type="match status" value="1"/>
</dbReference>
<dbReference type="EMBL" id="JAUOZU010000018">
    <property type="protein sequence ID" value="MDO6966449.1"/>
    <property type="molecule type" value="Genomic_DNA"/>
</dbReference>
<keyword evidence="3" id="KW-1185">Reference proteome</keyword>
<dbReference type="Proteomes" id="UP001174932">
    <property type="component" value="Unassembled WGS sequence"/>
</dbReference>
<feature type="domain" description="Hypersensitivity response secretion-like HrpJ" evidence="1">
    <location>
        <begin position="56"/>
        <end position="234"/>
    </location>
</feature>